<dbReference type="SMART" id="SM01101">
    <property type="entry name" value="CRISPR_assoc"/>
    <property type="match status" value="1"/>
</dbReference>
<dbReference type="InterPro" id="IPR010179">
    <property type="entry name" value="CRISPR-assoc_prot_Cse3"/>
</dbReference>
<dbReference type="Proteomes" id="UP000632289">
    <property type="component" value="Unassembled WGS sequence"/>
</dbReference>
<dbReference type="Gene3D" id="3.30.70.1200">
    <property type="entry name" value="Crispr-associated protein, domain 1"/>
    <property type="match status" value="1"/>
</dbReference>
<keyword evidence="2" id="KW-1185">Reference proteome</keyword>
<protein>
    <submittedName>
        <fullName evidence="1">Type I-E CRISPR-associated protein Cas6/Cse3/CasE</fullName>
    </submittedName>
</protein>
<organism evidence="1 2">
    <name type="scientific">Streptomyces chumphonensis</name>
    <dbReference type="NCBI Taxonomy" id="1214925"/>
    <lineage>
        <taxon>Bacteria</taxon>
        <taxon>Bacillati</taxon>
        <taxon>Actinomycetota</taxon>
        <taxon>Actinomycetes</taxon>
        <taxon>Kitasatosporales</taxon>
        <taxon>Streptomycetaceae</taxon>
        <taxon>Streptomyces</taxon>
    </lineage>
</organism>
<name>A0A927F1Z1_9ACTN</name>
<dbReference type="NCBIfam" id="TIGR01907">
    <property type="entry name" value="casE_Cse3"/>
    <property type="match status" value="1"/>
</dbReference>
<dbReference type="EMBL" id="JACXYU010000010">
    <property type="protein sequence ID" value="MBD3933530.1"/>
    <property type="molecule type" value="Genomic_DNA"/>
</dbReference>
<dbReference type="Pfam" id="PF08798">
    <property type="entry name" value="CRISPR_assoc"/>
    <property type="match status" value="1"/>
</dbReference>
<dbReference type="Gene3D" id="3.30.70.1210">
    <property type="entry name" value="Crispr-associated protein, domain 2"/>
    <property type="match status" value="1"/>
</dbReference>
<reference evidence="1" key="1">
    <citation type="submission" date="2020-09" db="EMBL/GenBank/DDBJ databases">
        <title>Secondary metabolite and genome analysis of marine Streptomyces chumphonensis KK1-2T.</title>
        <authorList>
            <person name="Phongsopitanun W."/>
            <person name="Kanchanasin P."/>
            <person name="Pittayakhajonwut P."/>
            <person name="Suwanborirux K."/>
            <person name="Tanasupawat S."/>
        </authorList>
    </citation>
    <scope>NUCLEOTIDE SEQUENCE</scope>
    <source>
        <strain evidence="1">KK1-2</strain>
    </source>
</reference>
<dbReference type="RefSeq" id="WP_191210830.1">
    <property type="nucleotide sequence ID" value="NZ_BAABKL010000033.1"/>
</dbReference>
<evidence type="ECO:0000313" key="1">
    <source>
        <dbReference type="EMBL" id="MBD3933530.1"/>
    </source>
</evidence>
<dbReference type="AlphaFoldDB" id="A0A927F1Z1"/>
<sequence length="222" mass="24475">MTAPAPTAVLTATLARIRLNPRSRDVQRDLRDARELHRTMMRLLPPSDASVARQAHGLLFRLEAEPRAAHIHLQTTSTLHPDRLPSDYGHVRTKDLTPMFSALREGIGVRYRIVANPTKRISLPPEEGKRGPVIPLTGAEADQWWHRKATEAGLHLHTLLPTPLPAARSPRGKDNRPRMRHDLIRFDGTATVTDAEALTRAVLTGIGRGKPYGAGLLSLAPA</sequence>
<evidence type="ECO:0000313" key="2">
    <source>
        <dbReference type="Proteomes" id="UP000632289"/>
    </source>
</evidence>
<dbReference type="SUPFAM" id="SSF117987">
    <property type="entry name" value="CRISPR-associated protein"/>
    <property type="match status" value="2"/>
</dbReference>
<dbReference type="CDD" id="cd09727">
    <property type="entry name" value="Cas6_I-E"/>
    <property type="match status" value="1"/>
</dbReference>
<accession>A0A927F1Z1</accession>
<comment type="caution">
    <text evidence="1">The sequence shown here is derived from an EMBL/GenBank/DDBJ whole genome shotgun (WGS) entry which is preliminary data.</text>
</comment>
<gene>
    <name evidence="1" type="primary">cas6e</name>
    <name evidence="1" type="ORF">IF129_18470</name>
</gene>
<proteinExistence type="predicted"/>